<dbReference type="OrthoDB" id="5852518at2759"/>
<dbReference type="Proteomes" id="UP000276776">
    <property type="component" value="Unassembled WGS sequence"/>
</dbReference>
<dbReference type="EMBL" id="UYYF01000158">
    <property type="protein sequence ID" value="VDM96692.1"/>
    <property type="molecule type" value="Genomic_DNA"/>
</dbReference>
<proteinExistence type="predicted"/>
<sequence length="208" mass="23454">MVFEANQNNSFIRCRTRLQSSQLVIEKSQSNMTNASNMRHSKRRYRSSSDSLNDNKSSCRRFQKLYANIICRHCAVISSVVKKGKDIITEYWLSARLSPISMPLASNLNIPLCWTAYLLSTCSRSRGSLFLCVVQETLDASIHNYIKNLPEILVVMAIDEEKGNMVSADSAEKERLLKHVEAVKALGNAPNDSFKVSDMTFYQAFGQG</sequence>
<gene>
    <name evidence="2" type="ORF">TCLT_LOCUS1320</name>
</gene>
<evidence type="ECO:0000313" key="2">
    <source>
        <dbReference type="EMBL" id="VDM96692.1"/>
    </source>
</evidence>
<dbReference type="AlphaFoldDB" id="A0A0N5CME1"/>
<evidence type="ECO:0000313" key="4">
    <source>
        <dbReference type="WBParaSite" id="TCLT_0000131901-mRNA-1"/>
    </source>
</evidence>
<dbReference type="STRING" id="103827.A0A0N5CME1"/>
<protein>
    <submittedName>
        <fullName evidence="4">AMP-binding_C domain-containing protein</fullName>
    </submittedName>
</protein>
<accession>A0A0N5CME1</accession>
<reference evidence="4" key="1">
    <citation type="submission" date="2017-02" db="UniProtKB">
        <authorList>
            <consortium name="WormBaseParasite"/>
        </authorList>
    </citation>
    <scope>IDENTIFICATION</scope>
</reference>
<reference evidence="2 3" key="2">
    <citation type="submission" date="2018-11" db="EMBL/GenBank/DDBJ databases">
        <authorList>
            <consortium name="Pathogen Informatics"/>
        </authorList>
    </citation>
    <scope>NUCLEOTIDE SEQUENCE [LARGE SCALE GENOMIC DNA]</scope>
</reference>
<name>A0A0N5CME1_THECL</name>
<evidence type="ECO:0000313" key="3">
    <source>
        <dbReference type="Proteomes" id="UP000276776"/>
    </source>
</evidence>
<organism evidence="4">
    <name type="scientific">Thelazia callipaeda</name>
    <name type="common">Oriental eyeworm</name>
    <name type="synonym">Parasitic nematode</name>
    <dbReference type="NCBI Taxonomy" id="103827"/>
    <lineage>
        <taxon>Eukaryota</taxon>
        <taxon>Metazoa</taxon>
        <taxon>Ecdysozoa</taxon>
        <taxon>Nematoda</taxon>
        <taxon>Chromadorea</taxon>
        <taxon>Rhabditida</taxon>
        <taxon>Spirurina</taxon>
        <taxon>Spiruromorpha</taxon>
        <taxon>Thelazioidea</taxon>
        <taxon>Thelaziidae</taxon>
        <taxon>Thelazia</taxon>
    </lineage>
</organism>
<evidence type="ECO:0000256" key="1">
    <source>
        <dbReference type="SAM" id="MobiDB-lite"/>
    </source>
</evidence>
<feature type="region of interest" description="Disordered" evidence="1">
    <location>
        <begin position="32"/>
        <end position="55"/>
    </location>
</feature>
<dbReference type="WBParaSite" id="TCLT_0000131901-mRNA-1">
    <property type="protein sequence ID" value="TCLT_0000131901-mRNA-1"/>
    <property type="gene ID" value="TCLT_0000131901"/>
</dbReference>
<keyword evidence="3" id="KW-1185">Reference proteome</keyword>